<evidence type="ECO:0000259" key="17">
    <source>
        <dbReference type="Pfam" id="PF01030"/>
    </source>
</evidence>
<comment type="caution">
    <text evidence="18">The sequence shown here is derived from an EMBL/GenBank/DDBJ whole genome shotgun (WGS) entry which is preliminary data.</text>
</comment>
<dbReference type="InterPro" id="IPR000494">
    <property type="entry name" value="Rcpt_L-dom"/>
</dbReference>
<evidence type="ECO:0000256" key="10">
    <source>
        <dbReference type="ARBA" id="ARBA00023136"/>
    </source>
</evidence>
<dbReference type="EC" id="2.7.10.1" evidence="2"/>
<keyword evidence="5" id="KW-0812">Transmembrane</keyword>
<comment type="catalytic activity">
    <reaction evidence="14">
        <text>L-tyrosyl-[protein] + ATP = O-phospho-L-tyrosyl-[protein] + ADP + H(+)</text>
        <dbReference type="Rhea" id="RHEA:10596"/>
        <dbReference type="Rhea" id="RHEA-COMP:10136"/>
        <dbReference type="Rhea" id="RHEA-COMP:20101"/>
        <dbReference type="ChEBI" id="CHEBI:15378"/>
        <dbReference type="ChEBI" id="CHEBI:30616"/>
        <dbReference type="ChEBI" id="CHEBI:46858"/>
        <dbReference type="ChEBI" id="CHEBI:61978"/>
        <dbReference type="ChEBI" id="CHEBI:456216"/>
        <dbReference type="EC" id="2.7.10.1"/>
    </reaction>
</comment>
<dbReference type="EMBL" id="REGN01001301">
    <property type="protein sequence ID" value="RNA35666.1"/>
    <property type="molecule type" value="Genomic_DNA"/>
</dbReference>
<dbReference type="STRING" id="10195.A0A3M7SIR4"/>
<dbReference type="GO" id="GO:0004714">
    <property type="term" value="F:transmembrane receptor protein tyrosine kinase activity"/>
    <property type="evidence" value="ECO:0007669"/>
    <property type="project" value="UniProtKB-EC"/>
</dbReference>
<dbReference type="InterPro" id="IPR009030">
    <property type="entry name" value="Growth_fac_rcpt_cys_sf"/>
</dbReference>
<keyword evidence="15" id="KW-0732">Signal</keyword>
<dbReference type="SUPFAM" id="SSF52058">
    <property type="entry name" value="L domain-like"/>
    <property type="match status" value="2"/>
</dbReference>
<dbReference type="InterPro" id="IPR006212">
    <property type="entry name" value="Furin_repeat"/>
</dbReference>
<evidence type="ECO:0000256" key="7">
    <source>
        <dbReference type="ARBA" id="ARBA00022777"/>
    </source>
</evidence>
<keyword evidence="8" id="KW-0067">ATP-binding</keyword>
<evidence type="ECO:0000256" key="5">
    <source>
        <dbReference type="ARBA" id="ARBA00022692"/>
    </source>
</evidence>
<dbReference type="InterPro" id="IPR036941">
    <property type="entry name" value="Rcpt_L-dom_sf"/>
</dbReference>
<keyword evidence="3" id="KW-0597">Phosphoprotein</keyword>
<dbReference type="SMR" id="A0A3M7SIR4"/>
<keyword evidence="12 18" id="KW-0675">Receptor</keyword>
<evidence type="ECO:0000256" key="13">
    <source>
        <dbReference type="ARBA" id="ARBA00023180"/>
    </source>
</evidence>
<evidence type="ECO:0000256" key="2">
    <source>
        <dbReference type="ARBA" id="ARBA00011902"/>
    </source>
</evidence>
<keyword evidence="10" id="KW-0472">Membrane</keyword>
<keyword evidence="19" id="KW-1185">Reference proteome</keyword>
<evidence type="ECO:0000256" key="6">
    <source>
        <dbReference type="ARBA" id="ARBA00022741"/>
    </source>
</evidence>
<evidence type="ECO:0000256" key="4">
    <source>
        <dbReference type="ARBA" id="ARBA00022679"/>
    </source>
</evidence>
<evidence type="ECO:0000256" key="15">
    <source>
        <dbReference type="SAM" id="SignalP"/>
    </source>
</evidence>
<feature type="domain" description="Furin-like cysteine-rich" evidence="16">
    <location>
        <begin position="185"/>
        <end position="343"/>
    </location>
</feature>
<feature type="chain" id="PRO_5018051787" description="receptor protein-tyrosine kinase" evidence="15">
    <location>
        <begin position="23"/>
        <end position="540"/>
    </location>
</feature>
<dbReference type="AlphaFoldDB" id="A0A3M7SIR4"/>
<evidence type="ECO:0000256" key="9">
    <source>
        <dbReference type="ARBA" id="ARBA00022989"/>
    </source>
</evidence>
<feature type="domain" description="Receptor L-domain" evidence="17">
    <location>
        <begin position="54"/>
        <end position="165"/>
    </location>
</feature>
<dbReference type="OrthoDB" id="6219513at2759"/>
<dbReference type="Gene3D" id="2.10.220.10">
    <property type="entry name" value="Hormone Receptor, Insulin-like Growth Factor Receptor 1, Chain A, domain 2"/>
    <property type="match status" value="1"/>
</dbReference>
<dbReference type="Gene3D" id="3.80.20.20">
    <property type="entry name" value="Receptor L-domain"/>
    <property type="match status" value="2"/>
</dbReference>
<dbReference type="Pfam" id="PF01030">
    <property type="entry name" value="Recep_L_domain"/>
    <property type="match status" value="2"/>
</dbReference>
<keyword evidence="11" id="KW-0829">Tyrosine-protein kinase</keyword>
<evidence type="ECO:0000313" key="18">
    <source>
        <dbReference type="EMBL" id="RNA35666.1"/>
    </source>
</evidence>
<dbReference type="InterPro" id="IPR006211">
    <property type="entry name" value="Furin-like_Cys-rich_dom"/>
</dbReference>
<evidence type="ECO:0000256" key="14">
    <source>
        <dbReference type="ARBA" id="ARBA00051243"/>
    </source>
</evidence>
<proteinExistence type="predicted"/>
<name>A0A3M7SIR4_BRAPC</name>
<dbReference type="CDD" id="cd00064">
    <property type="entry name" value="FU"/>
    <property type="match status" value="1"/>
</dbReference>
<organism evidence="18 19">
    <name type="scientific">Brachionus plicatilis</name>
    <name type="common">Marine rotifer</name>
    <name type="synonym">Brachionus muelleri</name>
    <dbReference type="NCBI Taxonomy" id="10195"/>
    <lineage>
        <taxon>Eukaryota</taxon>
        <taxon>Metazoa</taxon>
        <taxon>Spiralia</taxon>
        <taxon>Gnathifera</taxon>
        <taxon>Rotifera</taxon>
        <taxon>Eurotatoria</taxon>
        <taxon>Monogononta</taxon>
        <taxon>Pseudotrocha</taxon>
        <taxon>Ploima</taxon>
        <taxon>Brachionidae</taxon>
        <taxon>Brachionus</taxon>
    </lineage>
</organism>
<evidence type="ECO:0000256" key="3">
    <source>
        <dbReference type="ARBA" id="ARBA00022553"/>
    </source>
</evidence>
<dbReference type="Pfam" id="PF00757">
    <property type="entry name" value="Furin-like"/>
    <property type="match status" value="1"/>
</dbReference>
<feature type="signal peptide" evidence="15">
    <location>
        <begin position="1"/>
        <end position="22"/>
    </location>
</feature>
<protein>
    <recommendedName>
        <fullName evidence="2">receptor protein-tyrosine kinase</fullName>
        <ecNumber evidence="2">2.7.10.1</ecNumber>
    </recommendedName>
</protein>
<comment type="subcellular location">
    <subcellularLocation>
        <location evidence="1">Membrane</location>
        <topology evidence="1">Single-pass type I membrane protein</topology>
    </subcellularLocation>
</comment>
<sequence length="540" mass="60633">MILKNRLVVIVLICNLVQYIKNEFGEHEKVCIGTNHGLSGSHNDYKMLQAIYSGCVYVDGNLEIKNFKPESEDVSVYDFSFLDSIREITGYLIIFNNNLKSLSLKSLQIIRGKTLFSSNYSIFIASNENLERLDLKNLTEVQRGSSLIADNPKLCNMDEVLWNDIINDHENNYIKNNANPSLCSKCSSSCCQSGTSKSQACGCWFPNGCQKLSLLKCSSSCQGRCFGTGKYDCCFKECLGGCTGPTSKDCIACKKFRILETGECVDSCPRIKMVDTLTGELVYNQNGMYQYGISCVRSCPKNLFIYQELCVSKCPDDTNEEEEIINNPVTGEKGLRRICKPCEAPKSCAVTSASIPGEILNHENIHLLKDCEILNGNLMIIDSNIEITKLTEKDLEILSSIRVINGFVRIQSDLIYSINFLRNLEIIRAPTLEHSKYSLIIAGKSLRFLNLKKLRSIENGEIYLSAENLCLHNTINWQAITKKKNSVIDKLKMKPSCGDLKCHIACEGCWSPDQSYCQFCKNYKLEDLCIENCEGSLINN</sequence>
<keyword evidence="13" id="KW-0325">Glycoprotein</keyword>
<feature type="non-terminal residue" evidence="18">
    <location>
        <position position="540"/>
    </location>
</feature>
<evidence type="ECO:0000256" key="1">
    <source>
        <dbReference type="ARBA" id="ARBA00004479"/>
    </source>
</evidence>
<dbReference type="Proteomes" id="UP000276133">
    <property type="component" value="Unassembled WGS sequence"/>
</dbReference>
<dbReference type="GO" id="GO:0005524">
    <property type="term" value="F:ATP binding"/>
    <property type="evidence" value="ECO:0007669"/>
    <property type="project" value="UniProtKB-KW"/>
</dbReference>
<dbReference type="GO" id="GO:0016020">
    <property type="term" value="C:membrane"/>
    <property type="evidence" value="ECO:0007669"/>
    <property type="project" value="UniProtKB-SubCell"/>
</dbReference>
<keyword evidence="7" id="KW-0418">Kinase</keyword>
<keyword evidence="4 18" id="KW-0808">Transferase</keyword>
<evidence type="ECO:0000256" key="8">
    <source>
        <dbReference type="ARBA" id="ARBA00022840"/>
    </source>
</evidence>
<accession>A0A3M7SIR4</accession>
<evidence type="ECO:0000259" key="16">
    <source>
        <dbReference type="Pfam" id="PF00757"/>
    </source>
</evidence>
<dbReference type="SUPFAM" id="SSF57184">
    <property type="entry name" value="Growth factor receptor domain"/>
    <property type="match status" value="1"/>
</dbReference>
<evidence type="ECO:0000256" key="12">
    <source>
        <dbReference type="ARBA" id="ARBA00023170"/>
    </source>
</evidence>
<dbReference type="SMART" id="SM00261">
    <property type="entry name" value="FU"/>
    <property type="match status" value="2"/>
</dbReference>
<keyword evidence="6" id="KW-0547">Nucleotide-binding</keyword>
<evidence type="ECO:0000313" key="19">
    <source>
        <dbReference type="Proteomes" id="UP000276133"/>
    </source>
</evidence>
<reference evidence="18 19" key="1">
    <citation type="journal article" date="2018" name="Sci. Rep.">
        <title>Genomic signatures of local adaptation to the degree of environmental predictability in rotifers.</title>
        <authorList>
            <person name="Franch-Gras L."/>
            <person name="Hahn C."/>
            <person name="Garcia-Roger E.M."/>
            <person name="Carmona M.J."/>
            <person name="Serra M."/>
            <person name="Gomez A."/>
        </authorList>
    </citation>
    <scope>NUCLEOTIDE SEQUENCE [LARGE SCALE GENOMIC DNA]</scope>
    <source>
        <strain evidence="18">HYR1</strain>
    </source>
</reference>
<gene>
    <name evidence="18" type="ORF">BpHYR1_048466</name>
</gene>
<evidence type="ECO:0000256" key="11">
    <source>
        <dbReference type="ARBA" id="ARBA00023137"/>
    </source>
</evidence>
<keyword evidence="9" id="KW-1133">Transmembrane helix</keyword>
<feature type="domain" description="Receptor L-domain" evidence="17">
    <location>
        <begin position="370"/>
        <end position="480"/>
    </location>
</feature>